<comment type="caution">
    <text evidence="1">The sequence shown here is derived from an EMBL/GenBank/DDBJ whole genome shotgun (WGS) entry which is preliminary data.</text>
</comment>
<evidence type="ECO:0008006" key="2">
    <source>
        <dbReference type="Google" id="ProtNLM"/>
    </source>
</evidence>
<reference evidence="1" key="1">
    <citation type="journal article" date="2015" name="Nature">
        <title>Complex archaea that bridge the gap between prokaryotes and eukaryotes.</title>
        <authorList>
            <person name="Spang A."/>
            <person name="Saw J.H."/>
            <person name="Jorgensen S.L."/>
            <person name="Zaremba-Niedzwiedzka K."/>
            <person name="Martijn J."/>
            <person name="Lind A.E."/>
            <person name="van Eijk R."/>
            <person name="Schleper C."/>
            <person name="Guy L."/>
            <person name="Ettema T.J."/>
        </authorList>
    </citation>
    <scope>NUCLEOTIDE SEQUENCE</scope>
</reference>
<sequence length="921" mass="100142">MGLFDKLADVAEDVGTGIFSKALKPAGKGAYRGLREYDERVLDPLAAILIQEGTKVNEQTFTFDIERLLRGQQPFERGNRTYFGKEVTPRDIDYLDIAFGKGASRRREQAKARATLDEVGLAGEILAKTAVDPFNVFVIKQGTVVPAYKGARAAVRGVKGLLPGGKAAVTDLTASLDDALRQAPTNPEAPLSGAGASLNEGIPDLGEMAATIMSEQARESAVLASRPFRPFRFLTNRFFGSANTAKAESLDAVVPLEAAKFEQFGTGADLAAVLTDDQFRALGLVAQFDDELVTLNSGVKVTMRNLMEKTGGLKLTPAERAAVENAKAVRKSVHDWGETALENHFLDQGMKPAEAAKAAAEIIRETPLEVGQSYWPRMAASIGEEEVALARSNFFNVGRKAPNLQLPRTAELPGGQVRHSGDVGGVLSRYAQQVFYKVQQETVIKPLLKRLAIDPKTLTPTAFKAAVEGLHGRRDWLRRADALLGKSKGLSGKEIQARVAKLVSADVPEEWKAIIRRLETGEIIGTPTPRDLARRGRVAAGEAARAFEPSKPKARLAKAAEAAIASEEGRAGASALREQSSLMRQELKAVSAGNAAELTEAQRQLKVAERLARVGYARLPESRFPGITEVFERTQAEAIEAAFSRLDPRSVPRFLAATNNWVGIGVGVQAGSFDIGFIALQMFPAFAQNPLAFPAMFMRATRNKAYLGAIQRLQREAFRDGKPMLQQMIAHDLRLVSEPLMPDVMAIQPGTITGKVSRAVTNWPLNRMFTRGINLARMQSAKYGVRIWEALRGRALTPDEYRQIMRVANTITGDFNWTRAGVGQVQRSLERIGLRFAPSWLRANLQWIAAAAHPSMRVEANVARLALANTIGVMVGLYSISALMMGQTPKLDVTKTGEFMTVRVKGMRVGPGGVMVQVART</sequence>
<feature type="non-terminal residue" evidence="1">
    <location>
        <position position="921"/>
    </location>
</feature>
<organism evidence="1">
    <name type="scientific">marine sediment metagenome</name>
    <dbReference type="NCBI Taxonomy" id="412755"/>
    <lineage>
        <taxon>unclassified sequences</taxon>
        <taxon>metagenomes</taxon>
        <taxon>ecological metagenomes</taxon>
    </lineage>
</organism>
<accession>A0A0F9KFV5</accession>
<name>A0A0F9KFV5_9ZZZZ</name>
<protein>
    <recommendedName>
        <fullName evidence="2">Large polyvalent protein associated domain-containing protein</fullName>
    </recommendedName>
</protein>
<proteinExistence type="predicted"/>
<dbReference type="EMBL" id="LAZR01013649">
    <property type="protein sequence ID" value="KKM21003.1"/>
    <property type="molecule type" value="Genomic_DNA"/>
</dbReference>
<dbReference type="AlphaFoldDB" id="A0A0F9KFV5"/>
<evidence type="ECO:0000313" key="1">
    <source>
        <dbReference type="EMBL" id="KKM21003.1"/>
    </source>
</evidence>
<gene>
    <name evidence="1" type="ORF">LCGC14_1639790</name>
</gene>